<dbReference type="InterPro" id="IPR005801">
    <property type="entry name" value="ADC_synthase"/>
</dbReference>
<feature type="domain" description="Anthranilate synthase component I N-terminal" evidence="4">
    <location>
        <begin position="16"/>
        <end position="166"/>
    </location>
</feature>
<evidence type="ECO:0000259" key="3">
    <source>
        <dbReference type="Pfam" id="PF00425"/>
    </source>
</evidence>
<dbReference type="Pfam" id="PF00425">
    <property type="entry name" value="Chorismate_bind"/>
    <property type="match status" value="1"/>
</dbReference>
<dbReference type="GO" id="GO:0000162">
    <property type="term" value="P:L-tryptophan biosynthetic process"/>
    <property type="evidence" value="ECO:0007669"/>
    <property type="project" value="TreeGrafter"/>
</dbReference>
<dbReference type="GO" id="GO:0009396">
    <property type="term" value="P:folic acid-containing compound biosynthetic process"/>
    <property type="evidence" value="ECO:0007669"/>
    <property type="project" value="InterPro"/>
</dbReference>
<dbReference type="AlphaFoldDB" id="A0AAW8QXH4"/>
<dbReference type="NCBIfam" id="TIGR00553">
    <property type="entry name" value="pabB"/>
    <property type="match status" value="1"/>
</dbReference>
<organism evidence="5 6">
    <name type="scientific">Brumicola blandensis</name>
    <dbReference type="NCBI Taxonomy" id="3075611"/>
    <lineage>
        <taxon>Bacteria</taxon>
        <taxon>Pseudomonadati</taxon>
        <taxon>Pseudomonadota</taxon>
        <taxon>Gammaproteobacteria</taxon>
        <taxon>Alteromonadales</taxon>
        <taxon>Alteromonadaceae</taxon>
        <taxon>Brumicola</taxon>
    </lineage>
</organism>
<dbReference type="Gene3D" id="3.60.120.10">
    <property type="entry name" value="Anthranilate synthase"/>
    <property type="match status" value="1"/>
</dbReference>
<dbReference type="InterPro" id="IPR006805">
    <property type="entry name" value="Anth_synth_I_N"/>
</dbReference>
<dbReference type="RefSeq" id="WP_311360421.1">
    <property type="nucleotide sequence ID" value="NZ_JAVRIE010000001.1"/>
</dbReference>
<evidence type="ECO:0000259" key="4">
    <source>
        <dbReference type="Pfam" id="PF04715"/>
    </source>
</evidence>
<gene>
    <name evidence="5" type="primary">pabB</name>
    <name evidence="5" type="ORF">RM544_03755</name>
</gene>
<sequence length="481" mass="53845">MSVPLHIIDVPALDSMSAASVFEAFQEQPWAILLDTCNNQLSDGRYDIIVYSPVVKLVQESTLLVESAEQSWQSLLNKDRASSETEASCPFERISEIHQRFCDSVQIQEETTLPFLCGALGFFNYDLNTRLADIPDANPKQYSTPDSCVGIYDQSLIFDNKLNKVFCCYLDESRATEMIRLATQPLKSKAPASSTQFALSSEWTSNLSVDDYQKNLSKVDDYLHSGDCYQINFAQRFNASYTGSEWLAYKRLREVNKAPFSAFIRLEDACIMSVSPERFLQVKSGQVETKPIKGTRKRAKDEFEDKKLSEELLHSEKDRAENLMIVDLLRNDLSKHCLPHSVKVPALFALESYPAVHHMVSTVLGELKADATPLTLLKGAFPGGSITGAPKIRAMQIIQELEPDKRSIYCGSIGYIGVRQDMDTNICIRTVLAENNNLYCWAGGGIVLDSDISAEYQESLDKVAKILPVLAESLEVPFTHE</sequence>
<dbReference type="PRINTS" id="PR00095">
    <property type="entry name" value="ANTSNTHASEI"/>
</dbReference>
<name>A0AAW8QXH4_9ALTE</name>
<feature type="domain" description="Chorismate-utilising enzyme C-terminal" evidence="3">
    <location>
        <begin position="210"/>
        <end position="462"/>
    </location>
</feature>
<evidence type="ECO:0000313" key="6">
    <source>
        <dbReference type="Proteomes" id="UP001249020"/>
    </source>
</evidence>
<dbReference type="Pfam" id="PF04715">
    <property type="entry name" value="Anth_synt_I_N"/>
    <property type="match status" value="1"/>
</dbReference>
<protein>
    <recommendedName>
        <fullName evidence="1">aminodeoxychorismate synthase</fullName>
        <ecNumber evidence="1">2.6.1.85</ecNumber>
    </recommendedName>
</protein>
<dbReference type="InterPro" id="IPR015890">
    <property type="entry name" value="Chorismate_C"/>
</dbReference>
<dbReference type="EC" id="2.6.1.85" evidence="1"/>
<dbReference type="EMBL" id="JAVRIE010000001">
    <property type="protein sequence ID" value="MDT0581642.1"/>
    <property type="molecule type" value="Genomic_DNA"/>
</dbReference>
<keyword evidence="6" id="KW-1185">Reference proteome</keyword>
<dbReference type="SUPFAM" id="SSF56322">
    <property type="entry name" value="ADC synthase"/>
    <property type="match status" value="1"/>
</dbReference>
<reference evidence="5 6" key="1">
    <citation type="submission" date="2023-09" db="EMBL/GenBank/DDBJ databases">
        <authorList>
            <person name="Rey-Velasco X."/>
        </authorList>
    </citation>
    <scope>NUCLEOTIDE SEQUENCE [LARGE SCALE GENOMIC DNA]</scope>
    <source>
        <strain evidence="5 6">W409</strain>
    </source>
</reference>
<dbReference type="PANTHER" id="PTHR11236:SF50">
    <property type="entry name" value="AMINODEOXYCHORISMATE SYNTHASE COMPONENT 1"/>
    <property type="match status" value="1"/>
</dbReference>
<evidence type="ECO:0000256" key="1">
    <source>
        <dbReference type="ARBA" id="ARBA00013139"/>
    </source>
</evidence>
<keyword evidence="5" id="KW-0032">Aminotransferase</keyword>
<accession>A0AAW8QXH4</accession>
<dbReference type="Proteomes" id="UP001249020">
    <property type="component" value="Unassembled WGS sequence"/>
</dbReference>
<dbReference type="GO" id="GO:0046820">
    <property type="term" value="F:4-amino-4-deoxychorismate synthase activity"/>
    <property type="evidence" value="ECO:0007669"/>
    <property type="project" value="UniProtKB-EC"/>
</dbReference>
<evidence type="ECO:0000256" key="2">
    <source>
        <dbReference type="ARBA" id="ARBA00022679"/>
    </source>
</evidence>
<dbReference type="PANTHER" id="PTHR11236">
    <property type="entry name" value="AMINOBENZOATE/ANTHRANILATE SYNTHASE"/>
    <property type="match status" value="1"/>
</dbReference>
<dbReference type="InterPro" id="IPR005802">
    <property type="entry name" value="ADC_synth_comp_1"/>
</dbReference>
<keyword evidence="2 5" id="KW-0808">Transferase</keyword>
<proteinExistence type="predicted"/>
<evidence type="ECO:0000313" key="5">
    <source>
        <dbReference type="EMBL" id="MDT0581642.1"/>
    </source>
</evidence>
<dbReference type="InterPro" id="IPR019999">
    <property type="entry name" value="Anth_synth_I-like"/>
</dbReference>
<comment type="caution">
    <text evidence="5">The sequence shown here is derived from an EMBL/GenBank/DDBJ whole genome shotgun (WGS) entry which is preliminary data.</text>
</comment>